<evidence type="ECO:0000313" key="2">
    <source>
        <dbReference type="EMBL" id="CAD8043030.1"/>
    </source>
</evidence>
<evidence type="ECO:0000256" key="1">
    <source>
        <dbReference type="SAM" id="MobiDB-lite"/>
    </source>
</evidence>
<gene>
    <name evidence="2" type="ORF">PPRIM_AZ9-3.1.T0040250</name>
</gene>
<reference evidence="2" key="1">
    <citation type="submission" date="2021-01" db="EMBL/GenBank/DDBJ databases">
        <authorList>
            <consortium name="Genoscope - CEA"/>
            <person name="William W."/>
        </authorList>
    </citation>
    <scope>NUCLEOTIDE SEQUENCE</scope>
</reference>
<dbReference type="EMBL" id="CAJJDM010000001">
    <property type="protein sequence ID" value="CAD8043030.1"/>
    <property type="molecule type" value="Genomic_DNA"/>
</dbReference>
<keyword evidence="3" id="KW-1185">Reference proteome</keyword>
<accession>A0A8S1JR47</accession>
<feature type="compositionally biased region" description="Polar residues" evidence="1">
    <location>
        <begin position="88"/>
        <end position="100"/>
    </location>
</feature>
<dbReference type="Proteomes" id="UP000688137">
    <property type="component" value="Unassembled WGS sequence"/>
</dbReference>
<proteinExistence type="predicted"/>
<comment type="caution">
    <text evidence="2">The sequence shown here is derived from an EMBL/GenBank/DDBJ whole genome shotgun (WGS) entry which is preliminary data.</text>
</comment>
<feature type="compositionally biased region" description="Basic residues" evidence="1">
    <location>
        <begin position="70"/>
        <end position="81"/>
    </location>
</feature>
<feature type="region of interest" description="Disordered" evidence="1">
    <location>
        <begin position="70"/>
        <end position="100"/>
    </location>
</feature>
<evidence type="ECO:0000313" key="3">
    <source>
        <dbReference type="Proteomes" id="UP000688137"/>
    </source>
</evidence>
<dbReference type="AlphaFoldDB" id="A0A8S1JR47"/>
<protein>
    <submittedName>
        <fullName evidence="2">Uncharacterized protein</fullName>
    </submittedName>
</protein>
<sequence length="141" mass="16787">MNFYSIDFEDQYQQELVEEPQVESSEQQMFFDYDQSMLHQPEQLITFDGYLQEEPVLLFNFAEEAPKKKSKLINRKSKKVKKADSETDVSQGRRSKPRISNSDFLKLQQCQRLKTIITQMESLLKQTRTQILNQYIQNHSK</sequence>
<organism evidence="2 3">
    <name type="scientific">Paramecium primaurelia</name>
    <dbReference type="NCBI Taxonomy" id="5886"/>
    <lineage>
        <taxon>Eukaryota</taxon>
        <taxon>Sar</taxon>
        <taxon>Alveolata</taxon>
        <taxon>Ciliophora</taxon>
        <taxon>Intramacronucleata</taxon>
        <taxon>Oligohymenophorea</taxon>
        <taxon>Peniculida</taxon>
        <taxon>Parameciidae</taxon>
        <taxon>Paramecium</taxon>
    </lineage>
</organism>
<dbReference type="OMA" id="KTIITQM"/>
<name>A0A8S1JR47_PARPR</name>